<evidence type="ECO:0000313" key="2">
    <source>
        <dbReference type="EMBL" id="HIZ09403.1"/>
    </source>
</evidence>
<gene>
    <name evidence="2" type="ORF">H9726_02825</name>
</gene>
<organism evidence="2 3">
    <name type="scientific">Candidatus Borkfalkia avicola</name>
    <dbReference type="NCBI Taxonomy" id="2838503"/>
    <lineage>
        <taxon>Bacteria</taxon>
        <taxon>Bacillati</taxon>
        <taxon>Bacillota</taxon>
        <taxon>Clostridia</taxon>
        <taxon>Christensenellales</taxon>
        <taxon>Christensenellaceae</taxon>
        <taxon>Candidatus Borkfalkia</taxon>
    </lineage>
</organism>
<evidence type="ECO:0008006" key="4">
    <source>
        <dbReference type="Google" id="ProtNLM"/>
    </source>
</evidence>
<comment type="caution">
    <text evidence="2">The sequence shown here is derived from an EMBL/GenBank/DDBJ whole genome shotgun (WGS) entry which is preliminary data.</text>
</comment>
<dbReference type="InterPro" id="IPR013783">
    <property type="entry name" value="Ig-like_fold"/>
</dbReference>
<evidence type="ECO:0000256" key="1">
    <source>
        <dbReference type="SAM" id="SignalP"/>
    </source>
</evidence>
<dbReference type="EMBL" id="DXCF01000015">
    <property type="protein sequence ID" value="HIZ09403.1"/>
    <property type="molecule type" value="Genomic_DNA"/>
</dbReference>
<name>A0A9D2IIB3_9FIRM</name>
<dbReference type="Gene3D" id="2.60.40.10">
    <property type="entry name" value="Immunoglobulins"/>
    <property type="match status" value="1"/>
</dbReference>
<reference evidence="2" key="1">
    <citation type="journal article" date="2021" name="PeerJ">
        <title>Extensive microbial diversity within the chicken gut microbiome revealed by metagenomics and culture.</title>
        <authorList>
            <person name="Gilroy R."/>
            <person name="Ravi A."/>
            <person name="Getino M."/>
            <person name="Pursley I."/>
            <person name="Horton D.L."/>
            <person name="Alikhan N.F."/>
            <person name="Baker D."/>
            <person name="Gharbi K."/>
            <person name="Hall N."/>
            <person name="Watson M."/>
            <person name="Adriaenssens E.M."/>
            <person name="Foster-Nyarko E."/>
            <person name="Jarju S."/>
            <person name="Secka A."/>
            <person name="Antonio M."/>
            <person name="Oren A."/>
            <person name="Chaudhuri R.R."/>
            <person name="La Ragione R."/>
            <person name="Hildebrand F."/>
            <person name="Pallen M.J."/>
        </authorList>
    </citation>
    <scope>NUCLEOTIDE SEQUENCE</scope>
    <source>
        <strain evidence="2">CHK192-19661</strain>
    </source>
</reference>
<feature type="signal peptide" evidence="1">
    <location>
        <begin position="1"/>
        <end position="29"/>
    </location>
</feature>
<keyword evidence="1" id="KW-0732">Signal</keyword>
<dbReference type="Proteomes" id="UP000824025">
    <property type="component" value="Unassembled WGS sequence"/>
</dbReference>
<evidence type="ECO:0000313" key="3">
    <source>
        <dbReference type="Proteomes" id="UP000824025"/>
    </source>
</evidence>
<feature type="chain" id="PRO_5039512830" description="DUF5011 domain-containing protein" evidence="1">
    <location>
        <begin position="30"/>
        <end position="1027"/>
    </location>
</feature>
<dbReference type="PROSITE" id="PS51257">
    <property type="entry name" value="PROKAR_LIPOPROTEIN"/>
    <property type="match status" value="1"/>
</dbReference>
<proteinExistence type="predicted"/>
<reference evidence="2" key="2">
    <citation type="submission" date="2021-04" db="EMBL/GenBank/DDBJ databases">
        <authorList>
            <person name="Gilroy R."/>
        </authorList>
    </citation>
    <scope>NUCLEOTIDE SEQUENCE</scope>
    <source>
        <strain evidence="2">CHK192-19661</strain>
    </source>
</reference>
<sequence>MRIKNKILPLLMSGALLAGCVGVFLGAGAAEGEAATSASSPAGLWTLPVGVTAEADVSVPDYMLYGREYQNDSNYDYVEYTSESSDLGLEDWQKSGVRFTPAAANRWVEYSNVVDISGFTRQDVLLAFTPLTSTRGNAEIYEIDVRIEDAEDPENYLLIKIKPSQWFPATFTAETADIGPLGYKYGDYQPGYNEELHGFSDKYQVGFDGTTNETPFAPEELQVDKTEVRHRSIILHYDYEDKAVWVTGQYGQQFCIMDLDYSESVGYGNEWEGFSSGRVRLSVASKQHRASEPSYMILNAFNTPMCGDTVEDTAAPVISFGSEVAENEAPAAVRGMEYRLPSCTASDAVSGDVVCDVEVKDPDGERAEVSGNGSIVPQKTGYYTATYSCTDEAGNVASRTLRILSKASVPVISVSAEDPDTLDVTVGEQVAIPAAEYVCSEGAVMVSSSVKVVRAGAASETVETEDGSFVPLAAGLYRIIYSATDYLGNEYTYELTYTAAEAEGAAVHGTLQHLLRLFDGTPVEMPEMKAFDYISSPGAGTAADVRIVITGETGESVTVGNGGMFTPSLQTFGDSVTIRYETACAGGSYAAAEEYTAEIYPVPDRDAEDYTDDGAYQLDDYLVLGDGMEVVYNGADEDMFFRVQTKEGETGDHSFTFANPLRADGFSVRFSVPASMKNFEQFVISLRDSDDASVGFDLVFEKIEEGHDFVRNAKTFVYANGKKYTVDGVYNTIGDDGRESVGNFTVSYIGGAVVDSSGEELFSITQNFDGGSWEGFPSGKVYATFSFRGVGNLTPSGEESSRGEVGTQAAMMITSLCGQAFFVDYDGDGNLSDFTDRTLPQIVLDTELPSSFAVGQRVSIPYATAFDTLSSYVAVYVTVESSDGTLLFDREPLREGMTFTLGGYGRYYLRYTATDAGGRTATAAYTISASDTEAPTIALSDTGERTCRAGKETDIPSAVVQDGRDEAPRLFIFVIQPDTSVIRLGEVTSDNGITGFTPAEAGRYTVVYYAIDSDYNAAIQTITVVAE</sequence>
<accession>A0A9D2IIB3</accession>
<protein>
    <recommendedName>
        <fullName evidence="4">DUF5011 domain-containing protein</fullName>
    </recommendedName>
</protein>
<dbReference type="AlphaFoldDB" id="A0A9D2IIB3"/>